<dbReference type="PANTHER" id="PTHR24189:SF50">
    <property type="entry name" value="ANKYRIN REPEAT AND SOCS BOX PROTEIN 2"/>
    <property type="match status" value="1"/>
</dbReference>
<sequence>MKNNSSEADEGWENNQQPSVAKDSLKDGIADLSSLLDHNVGDVIRSFGGISADALRKALDLFLREGNDADLCFYLWVGADLDGRVDGKPALMWAVEHGSLEGVRLLVEAGARLEVTTAGRTSTALHVACERSFPEIVEFLVSSGADVNAVDGCRYRPLHIIARLGSAVLVRLLISKGADVNAKNIFDNTALHEAATEDRRENAKALLDGGARVDERGYREKTPLHCTAFRVPGGGVTGEDFSGVAELLVSRGADVNARVASGESPLHLAASSRSLNVATLLLERGADISAVNNRGETALHCAVERDSPAVRVQIAQLLISRAIDTNAEDNNGRTALARARDDRGLPEESPLGKLLLSLPQPPAGGGETVPVPPDSNDQTQE</sequence>
<reference evidence="5" key="1">
    <citation type="submission" date="2014-11" db="EMBL/GenBank/DDBJ databases">
        <authorList>
            <person name="Otto D Thomas"/>
            <person name="Naeem Raeece"/>
        </authorList>
    </citation>
    <scope>NUCLEOTIDE SEQUENCE</scope>
</reference>
<dbReference type="PROSITE" id="PS50297">
    <property type="entry name" value="ANK_REP_REGION"/>
    <property type="match status" value="5"/>
</dbReference>
<organism evidence="5">
    <name type="scientific">Chromera velia CCMP2878</name>
    <dbReference type="NCBI Taxonomy" id="1169474"/>
    <lineage>
        <taxon>Eukaryota</taxon>
        <taxon>Sar</taxon>
        <taxon>Alveolata</taxon>
        <taxon>Colpodellida</taxon>
        <taxon>Chromeraceae</taxon>
        <taxon>Chromera</taxon>
    </lineage>
</organism>
<keyword evidence="1" id="KW-0677">Repeat</keyword>
<feature type="repeat" description="ANK" evidence="3">
    <location>
        <begin position="261"/>
        <end position="293"/>
    </location>
</feature>
<dbReference type="PANTHER" id="PTHR24189">
    <property type="entry name" value="MYOTROPHIN"/>
    <property type="match status" value="1"/>
</dbReference>
<gene>
    <name evidence="5" type="ORF">Cvel_1892</name>
</gene>
<dbReference type="SUPFAM" id="SSF48403">
    <property type="entry name" value="Ankyrin repeat"/>
    <property type="match status" value="1"/>
</dbReference>
<dbReference type="PROSITE" id="PS50088">
    <property type="entry name" value="ANK_REPEAT"/>
    <property type="match status" value="6"/>
</dbReference>
<dbReference type="Pfam" id="PF12796">
    <property type="entry name" value="Ank_2"/>
    <property type="match status" value="2"/>
</dbReference>
<evidence type="ECO:0000256" key="2">
    <source>
        <dbReference type="ARBA" id="ARBA00023043"/>
    </source>
</evidence>
<dbReference type="InterPro" id="IPR002110">
    <property type="entry name" value="Ankyrin_rpt"/>
</dbReference>
<dbReference type="AlphaFoldDB" id="A0A0G4I6I8"/>
<proteinExistence type="predicted"/>
<dbReference type="PRINTS" id="PR01415">
    <property type="entry name" value="ANKYRIN"/>
</dbReference>
<dbReference type="PhylomeDB" id="A0A0G4I6I8"/>
<accession>A0A0G4I6I8</accession>
<feature type="repeat" description="ANK" evidence="3">
    <location>
        <begin position="153"/>
        <end position="185"/>
    </location>
</feature>
<feature type="repeat" description="ANK" evidence="3">
    <location>
        <begin position="186"/>
        <end position="218"/>
    </location>
</feature>
<feature type="repeat" description="ANK" evidence="3">
    <location>
        <begin position="294"/>
        <end position="330"/>
    </location>
</feature>
<dbReference type="Gene3D" id="1.25.40.20">
    <property type="entry name" value="Ankyrin repeat-containing domain"/>
    <property type="match status" value="2"/>
</dbReference>
<name>A0A0G4I6I8_9ALVE</name>
<evidence type="ECO:0000256" key="3">
    <source>
        <dbReference type="PROSITE-ProRule" id="PRU00023"/>
    </source>
</evidence>
<dbReference type="EMBL" id="CDMZ01005280">
    <property type="protein sequence ID" value="CEM52540.1"/>
    <property type="molecule type" value="Genomic_DNA"/>
</dbReference>
<keyword evidence="2 3" id="KW-0040">ANK repeat</keyword>
<dbReference type="SMART" id="SM00248">
    <property type="entry name" value="ANK"/>
    <property type="match status" value="7"/>
</dbReference>
<dbReference type="InterPro" id="IPR050745">
    <property type="entry name" value="Multifunctional_regulatory"/>
</dbReference>
<evidence type="ECO:0000256" key="1">
    <source>
        <dbReference type="ARBA" id="ARBA00022737"/>
    </source>
</evidence>
<evidence type="ECO:0000313" key="5">
    <source>
        <dbReference type="EMBL" id="CEM52540.1"/>
    </source>
</evidence>
<dbReference type="VEuPathDB" id="CryptoDB:Cvel_1892"/>
<evidence type="ECO:0000256" key="4">
    <source>
        <dbReference type="SAM" id="MobiDB-lite"/>
    </source>
</evidence>
<dbReference type="InterPro" id="IPR036770">
    <property type="entry name" value="Ankyrin_rpt-contain_sf"/>
</dbReference>
<feature type="region of interest" description="Disordered" evidence="4">
    <location>
        <begin position="1"/>
        <end position="20"/>
    </location>
</feature>
<feature type="repeat" description="ANK" evidence="3">
    <location>
        <begin position="120"/>
        <end position="152"/>
    </location>
</feature>
<protein>
    <submittedName>
        <fullName evidence="5">Uncharacterized protein</fullName>
    </submittedName>
</protein>
<feature type="region of interest" description="Disordered" evidence="4">
    <location>
        <begin position="334"/>
        <end position="381"/>
    </location>
</feature>
<dbReference type="Pfam" id="PF13637">
    <property type="entry name" value="Ank_4"/>
    <property type="match status" value="1"/>
</dbReference>
<feature type="repeat" description="ANK" evidence="3">
    <location>
        <begin position="86"/>
        <end position="118"/>
    </location>
</feature>